<protein>
    <recommendedName>
        <fullName evidence="2">Helix-turn-helix domain-containing protein</fullName>
    </recommendedName>
</protein>
<dbReference type="Proteomes" id="UP000824496">
    <property type="component" value="Chromosome"/>
</dbReference>
<gene>
    <name evidence="3" type="ORF">MANAM107_10370</name>
</gene>
<accession>A0ABN6K791</accession>
<keyword evidence="4" id="KW-1185">Reference proteome</keyword>
<evidence type="ECO:0000259" key="2">
    <source>
        <dbReference type="Pfam" id="PF12728"/>
    </source>
</evidence>
<dbReference type="InterPro" id="IPR041657">
    <property type="entry name" value="HTH_17"/>
</dbReference>
<feature type="region of interest" description="Disordered" evidence="1">
    <location>
        <begin position="82"/>
        <end position="110"/>
    </location>
</feature>
<proteinExistence type="predicted"/>
<evidence type="ECO:0000313" key="4">
    <source>
        <dbReference type="Proteomes" id="UP000824496"/>
    </source>
</evidence>
<dbReference type="SUPFAM" id="SSF46955">
    <property type="entry name" value="Putative DNA-binding domain"/>
    <property type="match status" value="1"/>
</dbReference>
<dbReference type="EMBL" id="AP025017">
    <property type="protein sequence ID" value="BDA64203.1"/>
    <property type="molecule type" value="Genomic_DNA"/>
</dbReference>
<name>A0ABN6K791_9ACTO</name>
<evidence type="ECO:0000256" key="1">
    <source>
        <dbReference type="SAM" id="MobiDB-lite"/>
    </source>
</evidence>
<dbReference type="InterPro" id="IPR010093">
    <property type="entry name" value="SinI_DNA-bd"/>
</dbReference>
<organism evidence="3 4">
    <name type="scientific">Actinomyces capricornis</name>
    <dbReference type="NCBI Taxonomy" id="2755559"/>
    <lineage>
        <taxon>Bacteria</taxon>
        <taxon>Bacillati</taxon>
        <taxon>Actinomycetota</taxon>
        <taxon>Actinomycetes</taxon>
        <taxon>Actinomycetales</taxon>
        <taxon>Actinomycetaceae</taxon>
        <taxon>Actinomyces</taxon>
    </lineage>
</organism>
<sequence>MDAYRILTHREHGVVVNGRQSHENLEAAFQEYGRFLSVPETAELLGMTKQGLYNWVREGIVPAYKVASTWLILRDDLKELIRTGSNQTRTTHDSTTDPPAVLSPDPADSE</sequence>
<reference evidence="3 4" key="1">
    <citation type="submission" date="2021-08" db="EMBL/GenBank/DDBJ databases">
        <title>Whole genome sequence of novel Actinomyces species strain MAS-1.</title>
        <authorList>
            <person name="Saito M."/>
            <person name="Kuwahara N."/>
            <person name="Takizawa T."/>
            <person name="Gotouda H."/>
            <person name="Ochiai T."/>
        </authorList>
    </citation>
    <scope>NUCLEOTIDE SEQUENCE [LARGE SCALE GENOMIC DNA]</scope>
    <source>
        <strain evidence="3 4">MAS-1</strain>
    </source>
</reference>
<dbReference type="RefSeq" id="WP_223911978.1">
    <property type="nucleotide sequence ID" value="NZ_AP025017.1"/>
</dbReference>
<dbReference type="NCBIfam" id="TIGR01764">
    <property type="entry name" value="excise"/>
    <property type="match status" value="1"/>
</dbReference>
<feature type="domain" description="Helix-turn-helix" evidence="2">
    <location>
        <begin position="35"/>
        <end position="83"/>
    </location>
</feature>
<dbReference type="InterPro" id="IPR009061">
    <property type="entry name" value="DNA-bd_dom_put_sf"/>
</dbReference>
<dbReference type="Pfam" id="PF12728">
    <property type="entry name" value="HTH_17"/>
    <property type="match status" value="1"/>
</dbReference>
<evidence type="ECO:0000313" key="3">
    <source>
        <dbReference type="EMBL" id="BDA64203.1"/>
    </source>
</evidence>